<proteinExistence type="predicted"/>
<sequence>MAALASPLLRPAECQPPEVAEQAPAAKAPVGGCLTKAGRAALAGLALCTATGLLWTCWAGRSPWARTGALTGIGWPADTSGPTSLAVEHPGEDCLPHCGRAGYCNWCGPGNRCCQENDKLAPPECPRTGFTQSLHHECRAPVTESKDYDAEWLQCVTDTGGTCNIWGCNAERGPTVCKKESMFLHYCICQEGYCSDLAGRCTRQENSPVAVSVRFRNAQWPDYFLYVSGDYAMVSDGILESDDSAKFNVYMLPSNSNRPNRLMMGSVKYPSYVVTTETVQHCYHDTDPDDTRPTQCITRWLVGAERVSRMTMRHVIRMLSVDWEEPAVMIEALAYPGRFWYVPYGSWNVRARFGDPGPQGYWIPDPPLPDSLHLPQIAPIMVAANLTANL</sequence>
<evidence type="ECO:0000313" key="1">
    <source>
        <dbReference type="EMBL" id="CAE4630023.1"/>
    </source>
</evidence>
<dbReference type="AlphaFoldDB" id="A0A7S4RZY6"/>
<organism evidence="1">
    <name type="scientific">Alexandrium monilatum</name>
    <dbReference type="NCBI Taxonomy" id="311494"/>
    <lineage>
        <taxon>Eukaryota</taxon>
        <taxon>Sar</taxon>
        <taxon>Alveolata</taxon>
        <taxon>Dinophyceae</taxon>
        <taxon>Gonyaulacales</taxon>
        <taxon>Pyrocystaceae</taxon>
        <taxon>Alexandrium</taxon>
    </lineage>
</organism>
<accession>A0A7S4RZY6</accession>
<gene>
    <name evidence="1" type="ORF">AMON00008_LOCUS42883</name>
</gene>
<reference evidence="1" key="1">
    <citation type="submission" date="2021-01" db="EMBL/GenBank/DDBJ databases">
        <authorList>
            <person name="Corre E."/>
            <person name="Pelletier E."/>
            <person name="Niang G."/>
            <person name="Scheremetjew M."/>
            <person name="Finn R."/>
            <person name="Kale V."/>
            <person name="Holt S."/>
            <person name="Cochrane G."/>
            <person name="Meng A."/>
            <person name="Brown T."/>
            <person name="Cohen L."/>
        </authorList>
    </citation>
    <scope>NUCLEOTIDE SEQUENCE</scope>
    <source>
        <strain evidence="1">CCMP3105</strain>
    </source>
</reference>
<dbReference type="EMBL" id="HBNR01060928">
    <property type="protein sequence ID" value="CAE4630023.1"/>
    <property type="molecule type" value="Transcribed_RNA"/>
</dbReference>
<name>A0A7S4RZY6_9DINO</name>
<protein>
    <submittedName>
        <fullName evidence="1">Uncharacterized protein</fullName>
    </submittedName>
</protein>